<comment type="caution">
    <text evidence="9">The sequence shown here is derived from an EMBL/GenBank/DDBJ whole genome shotgun (WGS) entry which is preliminary data.</text>
</comment>
<dbReference type="Gene3D" id="3.40.720.10">
    <property type="entry name" value="Alkaline Phosphatase, subunit A"/>
    <property type="match status" value="1"/>
</dbReference>
<gene>
    <name evidence="9" type="ORF">H9741_02950</name>
</gene>
<dbReference type="PANTHER" id="PTHR47371:SF3">
    <property type="entry name" value="PHOSPHOGLYCEROL TRANSFERASE I"/>
    <property type="match status" value="1"/>
</dbReference>
<feature type="domain" description="Sulfatase N-terminal" evidence="8">
    <location>
        <begin position="264"/>
        <end position="648"/>
    </location>
</feature>
<dbReference type="SUPFAM" id="SSF53649">
    <property type="entry name" value="Alkaline phosphatase-like"/>
    <property type="match status" value="1"/>
</dbReference>
<protein>
    <submittedName>
        <fullName evidence="9">Sulfatase-like hydrolase/transferase</fullName>
    </submittedName>
</protein>
<dbReference type="InterPro" id="IPR050448">
    <property type="entry name" value="OpgB/LTA_synthase_biosynth"/>
</dbReference>
<feature type="transmembrane region" description="Helical" evidence="7">
    <location>
        <begin position="60"/>
        <end position="82"/>
    </location>
</feature>
<dbReference type="GO" id="GO:0005886">
    <property type="term" value="C:plasma membrane"/>
    <property type="evidence" value="ECO:0007669"/>
    <property type="project" value="UniProtKB-SubCell"/>
</dbReference>
<keyword evidence="4 7" id="KW-0812">Transmembrane</keyword>
<evidence type="ECO:0000256" key="4">
    <source>
        <dbReference type="ARBA" id="ARBA00022692"/>
    </source>
</evidence>
<proteinExistence type="predicted"/>
<keyword evidence="9" id="KW-0378">Hydrolase</keyword>
<dbReference type="GO" id="GO:0016787">
    <property type="term" value="F:hydrolase activity"/>
    <property type="evidence" value="ECO:0007669"/>
    <property type="project" value="UniProtKB-KW"/>
</dbReference>
<organism evidence="9 10">
    <name type="scientific">Candidatus Borkfalkia faecipullorum</name>
    <dbReference type="NCBI Taxonomy" id="2838510"/>
    <lineage>
        <taxon>Bacteria</taxon>
        <taxon>Bacillati</taxon>
        <taxon>Bacillota</taxon>
        <taxon>Clostridia</taxon>
        <taxon>Christensenellales</taxon>
        <taxon>Christensenellaceae</taxon>
        <taxon>Candidatus Borkfalkia</taxon>
    </lineage>
</organism>
<dbReference type="InterPro" id="IPR000917">
    <property type="entry name" value="Sulfatase_N"/>
</dbReference>
<reference evidence="9" key="2">
    <citation type="submission" date="2021-04" db="EMBL/GenBank/DDBJ databases">
        <authorList>
            <person name="Gilroy R."/>
        </authorList>
    </citation>
    <scope>NUCLEOTIDE SEQUENCE</scope>
    <source>
        <strain evidence="9">811</strain>
    </source>
</reference>
<dbReference type="Proteomes" id="UP000824204">
    <property type="component" value="Unassembled WGS sequence"/>
</dbReference>
<keyword evidence="6 7" id="KW-0472">Membrane</keyword>
<evidence type="ECO:0000256" key="6">
    <source>
        <dbReference type="ARBA" id="ARBA00023136"/>
    </source>
</evidence>
<keyword evidence="5 7" id="KW-1133">Transmembrane helix</keyword>
<evidence type="ECO:0000256" key="2">
    <source>
        <dbReference type="ARBA" id="ARBA00004936"/>
    </source>
</evidence>
<reference evidence="9" key="1">
    <citation type="journal article" date="2021" name="PeerJ">
        <title>Extensive microbial diversity within the chicken gut microbiome revealed by metagenomics and culture.</title>
        <authorList>
            <person name="Gilroy R."/>
            <person name="Ravi A."/>
            <person name="Getino M."/>
            <person name="Pursley I."/>
            <person name="Horton D.L."/>
            <person name="Alikhan N.F."/>
            <person name="Baker D."/>
            <person name="Gharbi K."/>
            <person name="Hall N."/>
            <person name="Watson M."/>
            <person name="Adriaenssens E.M."/>
            <person name="Foster-Nyarko E."/>
            <person name="Jarju S."/>
            <person name="Secka A."/>
            <person name="Antonio M."/>
            <person name="Oren A."/>
            <person name="Chaudhuri R.R."/>
            <person name="La Ragione R."/>
            <person name="Hildebrand F."/>
            <person name="Pallen M.J."/>
        </authorList>
    </citation>
    <scope>NUCLEOTIDE SEQUENCE</scope>
    <source>
        <strain evidence="9">811</strain>
    </source>
</reference>
<evidence type="ECO:0000313" key="9">
    <source>
        <dbReference type="EMBL" id="HIX07408.1"/>
    </source>
</evidence>
<feature type="transmembrane region" description="Helical" evidence="7">
    <location>
        <begin position="34"/>
        <end position="53"/>
    </location>
</feature>
<sequence length="794" mass="90639">MLIKKSALSGIFLLFALIFEIVTFLWIGVVLPKYFLLDLGVIFLFTLCIFVLPGFLFQEIVICVILFLQLFLSVVNVTLYSMSNMVFSFSMLNILGEAGNVFSAEMVDFVLIGTYVLLYALFIYLLVLVNKKLPASGSFVLHAVPMILFFYLLSALVSFGLYDVTKSNFSRADPEDPFYIFNDDEYLWETQFVTAAAYRKFGSYGFYTKNFVNFVTGARAEVTAEELYENISGLNNYFDEGEWNSSVPVYDRFSGIMTGSCAGKNVVLVVIESGEWYDINPEYTPTLYALASQGLAMTNYYARDKTNHSEALSILGSYPADIGNSVIPSFSNPDGLLKNTLPFTSANILSERGYTTNYFHANDGSFYGRDLTHNSLYGFENTHFLETMDRLQGHYDKNGVFQDFDRDSEMISQYLDEFTKVDSGDQAYFTMMLSLISHGNYLDLVNNGDYTAGLSDAEKAALSEKYVVKNLEPYYEIIDGYPETYIDEKFAIPISERDEKGALTDLYLQYKRHQAGIMDLDVGLNRLINDLKERGELENTVFLCYADHCSYYGDMQYPLKGVKEGEFWNTHLYNIPFFIWTGDMDLDIENIYGNRPYTNRSTYFTSVYDGAFYYEIHHDSNSGIGGKRVEKVCSSFDVLPTLLDLLGVDFNMNLYQGRSIFREGTNAFISRESGIFTQHLYFDSEILYMDAERQENGDCVSYDGQIVLHPDGSVETQQLGSVKEYSAEEVLGNVYSDADGKYLFVVVAEGEEFLSDSATMFLLNVNQYYERQEYLENMYRYDYFAYADIHELIR</sequence>
<comment type="pathway">
    <text evidence="2">Cell wall biogenesis; lipoteichoic acid biosynthesis.</text>
</comment>
<keyword evidence="3" id="KW-1003">Cell membrane</keyword>
<comment type="subcellular location">
    <subcellularLocation>
        <location evidence="1">Cell membrane</location>
        <topology evidence="1">Multi-pass membrane protein</topology>
    </subcellularLocation>
</comment>
<evidence type="ECO:0000259" key="8">
    <source>
        <dbReference type="Pfam" id="PF00884"/>
    </source>
</evidence>
<evidence type="ECO:0000256" key="3">
    <source>
        <dbReference type="ARBA" id="ARBA00022475"/>
    </source>
</evidence>
<evidence type="ECO:0000256" key="5">
    <source>
        <dbReference type="ARBA" id="ARBA00022989"/>
    </source>
</evidence>
<evidence type="ECO:0000256" key="1">
    <source>
        <dbReference type="ARBA" id="ARBA00004651"/>
    </source>
</evidence>
<dbReference type="PANTHER" id="PTHR47371">
    <property type="entry name" value="LIPOTEICHOIC ACID SYNTHASE"/>
    <property type="match status" value="1"/>
</dbReference>
<feature type="transmembrane region" description="Helical" evidence="7">
    <location>
        <begin position="139"/>
        <end position="162"/>
    </location>
</feature>
<accession>A0A9D1V7G0</accession>
<dbReference type="EMBL" id="DXFX01000039">
    <property type="protein sequence ID" value="HIX07408.1"/>
    <property type="molecule type" value="Genomic_DNA"/>
</dbReference>
<name>A0A9D1V7G0_9FIRM</name>
<evidence type="ECO:0000313" key="10">
    <source>
        <dbReference type="Proteomes" id="UP000824204"/>
    </source>
</evidence>
<dbReference type="AlphaFoldDB" id="A0A9D1V7G0"/>
<dbReference type="Pfam" id="PF00884">
    <property type="entry name" value="Sulfatase"/>
    <property type="match status" value="1"/>
</dbReference>
<dbReference type="InterPro" id="IPR017850">
    <property type="entry name" value="Alkaline_phosphatase_core_sf"/>
</dbReference>
<feature type="transmembrane region" description="Helical" evidence="7">
    <location>
        <begin position="109"/>
        <end position="127"/>
    </location>
</feature>
<evidence type="ECO:0000256" key="7">
    <source>
        <dbReference type="SAM" id="Phobius"/>
    </source>
</evidence>
<feature type="transmembrane region" description="Helical" evidence="7">
    <location>
        <begin position="7"/>
        <end position="28"/>
    </location>
</feature>